<comment type="caution">
    <text evidence="1">The sequence shown here is derived from an EMBL/GenBank/DDBJ whole genome shotgun (WGS) entry which is preliminary data.</text>
</comment>
<dbReference type="Pfam" id="PF12224">
    <property type="entry name" value="Amidoligase_2"/>
    <property type="match status" value="1"/>
</dbReference>
<dbReference type="AlphaFoldDB" id="A0A919IQR7"/>
<protein>
    <recommendedName>
        <fullName evidence="3">Amidoligase enzyme</fullName>
    </recommendedName>
</protein>
<evidence type="ECO:0000313" key="1">
    <source>
        <dbReference type="EMBL" id="GID69481.1"/>
    </source>
</evidence>
<gene>
    <name evidence="1" type="ORF">Acy02nite_73620</name>
</gene>
<accession>A0A919IQR7</accession>
<organism evidence="1 2">
    <name type="scientific">Actinoplanes cyaneus</name>
    <dbReference type="NCBI Taxonomy" id="52696"/>
    <lineage>
        <taxon>Bacteria</taxon>
        <taxon>Bacillati</taxon>
        <taxon>Actinomycetota</taxon>
        <taxon>Actinomycetes</taxon>
        <taxon>Micromonosporales</taxon>
        <taxon>Micromonosporaceae</taxon>
        <taxon>Actinoplanes</taxon>
    </lineage>
</organism>
<dbReference type="EMBL" id="BOMH01000062">
    <property type="protein sequence ID" value="GID69481.1"/>
    <property type="molecule type" value="Genomic_DNA"/>
</dbReference>
<proteinExistence type="predicted"/>
<evidence type="ECO:0000313" key="2">
    <source>
        <dbReference type="Proteomes" id="UP000619479"/>
    </source>
</evidence>
<reference evidence="1" key="1">
    <citation type="submission" date="2021-01" db="EMBL/GenBank/DDBJ databases">
        <title>Whole genome shotgun sequence of Actinoplanes cyaneus NBRC 14990.</title>
        <authorList>
            <person name="Komaki H."/>
            <person name="Tamura T."/>
        </authorList>
    </citation>
    <scope>NUCLEOTIDE SEQUENCE</scope>
    <source>
        <strain evidence="1">NBRC 14990</strain>
    </source>
</reference>
<sequence length="345" mass="36993">MRRRTGFEIELMAPPGVSRRTLAMDLAGRCGGSVRPVWHHDSEPSLVPGLGRFLHLTQGFEVRRPDGTPLCTLVDDITLLAGLDPKAPPLPGWFRVLTDDSRLLRLLARHSDPGGTIGTALDGVAALWGSPVQRHGIVYRLNDAADATIALAAPLGGERERPCEIVTPPLTGDHSAALEELLAPARELGFTVPHEAAVHLHVDGGPFRAPHALANLIRLFAYWREPLREVLRTNPACRRLAPLPGPLVEAVQGIPSYEGLRAAATAGELTKYFDVNLTQLLTDTPVRDTVEIRILPGAISAGPIVDQAALVELLLDRCLDPAPIPPGNDVEGLLELAAEALAARP</sequence>
<dbReference type="Proteomes" id="UP000619479">
    <property type="component" value="Unassembled WGS sequence"/>
</dbReference>
<name>A0A919IQR7_9ACTN</name>
<dbReference type="InterPro" id="IPR022025">
    <property type="entry name" value="Amidoligase_2"/>
</dbReference>
<keyword evidence="2" id="KW-1185">Reference proteome</keyword>
<evidence type="ECO:0008006" key="3">
    <source>
        <dbReference type="Google" id="ProtNLM"/>
    </source>
</evidence>